<keyword evidence="5" id="KW-0479">Metal-binding</keyword>
<keyword evidence="3" id="KW-0819">tRNA processing</keyword>
<keyword evidence="4" id="KW-0548">Nucleotidyltransferase</keyword>
<dbReference type="GO" id="GO:0000049">
    <property type="term" value="F:tRNA binding"/>
    <property type="evidence" value="ECO:0007669"/>
    <property type="project" value="TreeGrafter"/>
</dbReference>
<proteinExistence type="inferred from homology"/>
<dbReference type="InterPro" id="IPR043519">
    <property type="entry name" value="NT_sf"/>
</dbReference>
<evidence type="ECO:0000313" key="11">
    <source>
        <dbReference type="EMBL" id="AWM38900.1"/>
    </source>
</evidence>
<evidence type="ECO:0000256" key="3">
    <source>
        <dbReference type="ARBA" id="ARBA00022694"/>
    </source>
</evidence>
<dbReference type="InterPro" id="IPR032828">
    <property type="entry name" value="PolyA_RNA-bd"/>
</dbReference>
<comment type="similarity">
    <text evidence="8">Belongs to the tRNA nucleotidyltransferase/poly(A) polymerase family.</text>
</comment>
<dbReference type="PROSITE" id="PS51257">
    <property type="entry name" value="PROKAR_LIPOPROTEIN"/>
    <property type="match status" value="1"/>
</dbReference>
<evidence type="ECO:0000256" key="2">
    <source>
        <dbReference type="ARBA" id="ARBA00022679"/>
    </source>
</evidence>
<dbReference type="InterPro" id="IPR050264">
    <property type="entry name" value="Bact_CCA-adding_enz_type3_sf"/>
</dbReference>
<keyword evidence="12" id="KW-1185">Reference proteome</keyword>
<evidence type="ECO:0000256" key="1">
    <source>
        <dbReference type="ARBA" id="ARBA00001946"/>
    </source>
</evidence>
<gene>
    <name evidence="11" type="ORF">C1280_19190</name>
</gene>
<dbReference type="KEGG" id="gog:C1280_19190"/>
<comment type="cofactor">
    <cofactor evidence="1">
        <name>Mg(2+)</name>
        <dbReference type="ChEBI" id="CHEBI:18420"/>
    </cofactor>
</comment>
<dbReference type="Gene3D" id="3.30.460.10">
    <property type="entry name" value="Beta Polymerase, domain 2"/>
    <property type="match status" value="1"/>
</dbReference>
<dbReference type="OrthoDB" id="9805698at2"/>
<dbReference type="GO" id="GO:0000166">
    <property type="term" value="F:nucleotide binding"/>
    <property type="evidence" value="ECO:0007669"/>
    <property type="project" value="UniProtKB-KW"/>
</dbReference>
<keyword evidence="8" id="KW-0694">RNA-binding</keyword>
<dbReference type="Pfam" id="PF12627">
    <property type="entry name" value="PolyA_pol_RNAbd"/>
    <property type="match status" value="1"/>
</dbReference>
<dbReference type="InterPro" id="IPR002646">
    <property type="entry name" value="PolA_pol_head_dom"/>
</dbReference>
<organism evidence="11 12">
    <name type="scientific">Gemmata obscuriglobus</name>
    <dbReference type="NCBI Taxonomy" id="114"/>
    <lineage>
        <taxon>Bacteria</taxon>
        <taxon>Pseudomonadati</taxon>
        <taxon>Planctomycetota</taxon>
        <taxon>Planctomycetia</taxon>
        <taxon>Gemmatales</taxon>
        <taxon>Gemmataceae</taxon>
        <taxon>Gemmata</taxon>
    </lineage>
</organism>
<evidence type="ECO:0000256" key="7">
    <source>
        <dbReference type="ARBA" id="ARBA00022842"/>
    </source>
</evidence>
<dbReference type="PANTHER" id="PTHR46173">
    <property type="entry name" value="CCA TRNA NUCLEOTIDYLTRANSFERASE 1, MITOCHONDRIAL"/>
    <property type="match status" value="1"/>
</dbReference>
<dbReference type="EMBL" id="CP025958">
    <property type="protein sequence ID" value="AWM38900.1"/>
    <property type="molecule type" value="Genomic_DNA"/>
</dbReference>
<dbReference type="Proteomes" id="UP000245802">
    <property type="component" value="Chromosome"/>
</dbReference>
<keyword evidence="6" id="KW-0547">Nucleotide-binding</keyword>
<dbReference type="GO" id="GO:0016779">
    <property type="term" value="F:nucleotidyltransferase activity"/>
    <property type="evidence" value="ECO:0007669"/>
    <property type="project" value="UniProtKB-KW"/>
</dbReference>
<dbReference type="PANTHER" id="PTHR46173:SF1">
    <property type="entry name" value="CCA TRNA NUCLEOTIDYLTRANSFERASE 1, MITOCHONDRIAL"/>
    <property type="match status" value="1"/>
</dbReference>
<evidence type="ECO:0000256" key="8">
    <source>
        <dbReference type="RuleBase" id="RU003953"/>
    </source>
</evidence>
<protein>
    <submittedName>
        <fullName evidence="11">CCA tRNA nucleotidyltransferase</fullName>
    </submittedName>
</protein>
<keyword evidence="2 8" id="KW-0808">Transferase</keyword>
<dbReference type="AlphaFoldDB" id="A0A2Z3HCD5"/>
<evidence type="ECO:0000256" key="6">
    <source>
        <dbReference type="ARBA" id="ARBA00022741"/>
    </source>
</evidence>
<reference evidence="11 12" key="1">
    <citation type="submission" date="2018-01" db="EMBL/GenBank/DDBJ databases">
        <title>G. obscuriglobus.</title>
        <authorList>
            <person name="Franke J."/>
            <person name="Blomberg W."/>
            <person name="Selmecki A."/>
        </authorList>
    </citation>
    <scope>NUCLEOTIDE SEQUENCE [LARGE SCALE GENOMIC DNA]</scope>
    <source>
        <strain evidence="11 12">DSM 5831</strain>
    </source>
</reference>
<feature type="domain" description="tRNA nucleotidyltransferase/poly(A) polymerase RNA and SrmB- binding" evidence="10">
    <location>
        <begin position="174"/>
        <end position="234"/>
    </location>
</feature>
<evidence type="ECO:0000313" key="12">
    <source>
        <dbReference type="Proteomes" id="UP000245802"/>
    </source>
</evidence>
<sequence length="419" mass="45594">MTDREFALSVVRTLQSAGFTALWAGGCVRDEFLGLVPEDYDVATSARPEQLRPLFRRRNEIGAHFGVVQVIGPKKADGTWHTIEVASFRSDGAYTDGRRPDTVTFSTPEEDAQRRDFTVNGMFFDPVRNELLDFVGGRADLDAKVLRAIGDPFARFTEDKLRILRAARMATRFGLAIDPTTRDAAQQMAPQVSVVSAERVAEELRKLFAHPNRTRGLALLRELGLIEPILPELTPSADRASAALAALSEVGGRLPFPLAFAVTLHAVGRAVTERVAERLKLSNVESDRLCWLVANQSVLTDAEVMRPSKLKPLLVHPGIDDLLALHRALATATGGSLAPVEFCTRVLRDTPPEELNPPPVLTGADLIARGLKPGPAFKRLLDAVREAQLEGRAATKEQGHALVTRLLAEPGDAPEPPPG</sequence>
<dbReference type="GO" id="GO:0008033">
    <property type="term" value="P:tRNA processing"/>
    <property type="evidence" value="ECO:0007669"/>
    <property type="project" value="UniProtKB-KW"/>
</dbReference>
<feature type="domain" description="Poly A polymerase head" evidence="9">
    <location>
        <begin position="24"/>
        <end position="147"/>
    </location>
</feature>
<dbReference type="CDD" id="cd05398">
    <property type="entry name" value="NT_ClassII-CCAase"/>
    <property type="match status" value="1"/>
</dbReference>
<evidence type="ECO:0000259" key="9">
    <source>
        <dbReference type="Pfam" id="PF01743"/>
    </source>
</evidence>
<dbReference type="Pfam" id="PF01743">
    <property type="entry name" value="PolyA_pol"/>
    <property type="match status" value="1"/>
</dbReference>
<dbReference type="SUPFAM" id="SSF81891">
    <property type="entry name" value="Poly A polymerase C-terminal region-like"/>
    <property type="match status" value="1"/>
</dbReference>
<dbReference type="GO" id="GO:0046872">
    <property type="term" value="F:metal ion binding"/>
    <property type="evidence" value="ECO:0007669"/>
    <property type="project" value="UniProtKB-KW"/>
</dbReference>
<dbReference type="Gene3D" id="1.10.3090.10">
    <property type="entry name" value="cca-adding enzyme, domain 2"/>
    <property type="match status" value="1"/>
</dbReference>
<evidence type="ECO:0000256" key="5">
    <source>
        <dbReference type="ARBA" id="ARBA00022723"/>
    </source>
</evidence>
<evidence type="ECO:0000259" key="10">
    <source>
        <dbReference type="Pfam" id="PF12627"/>
    </source>
</evidence>
<evidence type="ECO:0000256" key="4">
    <source>
        <dbReference type="ARBA" id="ARBA00022695"/>
    </source>
</evidence>
<dbReference type="SUPFAM" id="SSF81301">
    <property type="entry name" value="Nucleotidyltransferase"/>
    <property type="match status" value="1"/>
</dbReference>
<keyword evidence="7" id="KW-0460">Magnesium</keyword>
<accession>A0A2Z3HCD5</accession>
<name>A0A2Z3HCD5_9BACT</name>